<feature type="domain" description="DH" evidence="2">
    <location>
        <begin position="89"/>
        <end position="278"/>
    </location>
</feature>
<feature type="compositionally biased region" description="Low complexity" evidence="1">
    <location>
        <begin position="23"/>
        <end position="37"/>
    </location>
</feature>
<dbReference type="Pfam" id="PF00621">
    <property type="entry name" value="RhoGEF"/>
    <property type="match status" value="1"/>
</dbReference>
<feature type="compositionally biased region" description="Low complexity" evidence="1">
    <location>
        <begin position="646"/>
        <end position="667"/>
    </location>
</feature>
<feature type="region of interest" description="Disordered" evidence="1">
    <location>
        <begin position="1"/>
        <end position="95"/>
    </location>
</feature>
<dbReference type="InterPro" id="IPR000219">
    <property type="entry name" value="DH_dom"/>
</dbReference>
<keyword evidence="4" id="KW-1185">Reference proteome</keyword>
<organism evidence="3 4">
    <name type="scientific">Cylindrobasidium torrendii FP15055 ss-10</name>
    <dbReference type="NCBI Taxonomy" id="1314674"/>
    <lineage>
        <taxon>Eukaryota</taxon>
        <taxon>Fungi</taxon>
        <taxon>Dikarya</taxon>
        <taxon>Basidiomycota</taxon>
        <taxon>Agaricomycotina</taxon>
        <taxon>Agaricomycetes</taxon>
        <taxon>Agaricomycetidae</taxon>
        <taxon>Agaricales</taxon>
        <taxon>Marasmiineae</taxon>
        <taxon>Physalacriaceae</taxon>
        <taxon>Cylindrobasidium</taxon>
    </lineage>
</organism>
<feature type="compositionally biased region" description="Low complexity" evidence="1">
    <location>
        <begin position="327"/>
        <end position="336"/>
    </location>
</feature>
<feature type="compositionally biased region" description="Low complexity" evidence="1">
    <location>
        <begin position="59"/>
        <end position="83"/>
    </location>
</feature>
<feature type="region of interest" description="Disordered" evidence="1">
    <location>
        <begin position="519"/>
        <end position="745"/>
    </location>
</feature>
<feature type="region of interest" description="Disordered" evidence="1">
    <location>
        <begin position="307"/>
        <end position="364"/>
    </location>
</feature>
<accession>A0A0D7BQR1</accession>
<protein>
    <recommendedName>
        <fullName evidence="2">DH domain-containing protein</fullName>
    </recommendedName>
</protein>
<dbReference type="PANTHER" id="PTHR45924:SF2">
    <property type="entry name" value="FI17866P1"/>
    <property type="match status" value="1"/>
</dbReference>
<dbReference type="Gene3D" id="1.20.900.10">
    <property type="entry name" value="Dbl homology (DH) domain"/>
    <property type="match status" value="1"/>
</dbReference>
<feature type="compositionally biased region" description="Low complexity" evidence="1">
    <location>
        <begin position="694"/>
        <end position="710"/>
    </location>
</feature>
<feature type="compositionally biased region" description="Pro residues" evidence="1">
    <location>
        <begin position="668"/>
        <end position="686"/>
    </location>
</feature>
<evidence type="ECO:0000313" key="3">
    <source>
        <dbReference type="EMBL" id="KIY72873.1"/>
    </source>
</evidence>
<dbReference type="GO" id="GO:0031267">
    <property type="term" value="F:small GTPase binding"/>
    <property type="evidence" value="ECO:0007669"/>
    <property type="project" value="TreeGrafter"/>
</dbReference>
<feature type="region of interest" description="Disordered" evidence="1">
    <location>
        <begin position="793"/>
        <end position="824"/>
    </location>
</feature>
<dbReference type="AlphaFoldDB" id="A0A0D7BQR1"/>
<dbReference type="STRING" id="1314674.A0A0D7BQR1"/>
<gene>
    <name evidence="3" type="ORF">CYLTODRAFT_417646</name>
</gene>
<reference evidence="3 4" key="1">
    <citation type="journal article" date="2015" name="Fungal Genet. Biol.">
        <title>Evolution of novel wood decay mechanisms in Agaricales revealed by the genome sequences of Fistulina hepatica and Cylindrobasidium torrendii.</title>
        <authorList>
            <person name="Floudas D."/>
            <person name="Held B.W."/>
            <person name="Riley R."/>
            <person name="Nagy L.G."/>
            <person name="Koehler G."/>
            <person name="Ransdell A.S."/>
            <person name="Younus H."/>
            <person name="Chow J."/>
            <person name="Chiniquy J."/>
            <person name="Lipzen A."/>
            <person name="Tritt A."/>
            <person name="Sun H."/>
            <person name="Haridas S."/>
            <person name="LaButti K."/>
            <person name="Ohm R.A."/>
            <person name="Kues U."/>
            <person name="Blanchette R.A."/>
            <person name="Grigoriev I.V."/>
            <person name="Minto R.E."/>
            <person name="Hibbett D.S."/>
        </authorList>
    </citation>
    <scope>NUCLEOTIDE SEQUENCE [LARGE SCALE GENOMIC DNA]</scope>
    <source>
        <strain evidence="3 4">FP15055 ss-10</strain>
    </source>
</reference>
<dbReference type="PANTHER" id="PTHR45924">
    <property type="entry name" value="FI17866P1"/>
    <property type="match status" value="1"/>
</dbReference>
<evidence type="ECO:0000256" key="1">
    <source>
        <dbReference type="SAM" id="MobiDB-lite"/>
    </source>
</evidence>
<feature type="compositionally biased region" description="Low complexity" evidence="1">
    <location>
        <begin position="552"/>
        <end position="561"/>
    </location>
</feature>
<feature type="region of interest" description="Disordered" evidence="1">
    <location>
        <begin position="764"/>
        <end position="783"/>
    </location>
</feature>
<evidence type="ECO:0000313" key="4">
    <source>
        <dbReference type="Proteomes" id="UP000054007"/>
    </source>
</evidence>
<dbReference type="Proteomes" id="UP000054007">
    <property type="component" value="Unassembled WGS sequence"/>
</dbReference>
<dbReference type="SMART" id="SM00325">
    <property type="entry name" value="RhoGEF"/>
    <property type="match status" value="1"/>
</dbReference>
<dbReference type="EMBL" id="KN880440">
    <property type="protein sequence ID" value="KIY72873.1"/>
    <property type="molecule type" value="Genomic_DNA"/>
</dbReference>
<feature type="compositionally biased region" description="Pro residues" evidence="1">
    <location>
        <begin position="630"/>
        <end position="645"/>
    </location>
</feature>
<evidence type="ECO:0000259" key="2">
    <source>
        <dbReference type="PROSITE" id="PS50010"/>
    </source>
</evidence>
<dbReference type="SUPFAM" id="SSF48065">
    <property type="entry name" value="DBL homology domain (DH-domain)"/>
    <property type="match status" value="1"/>
</dbReference>
<dbReference type="OrthoDB" id="6244550at2759"/>
<dbReference type="InterPro" id="IPR035899">
    <property type="entry name" value="DBL_dom_sf"/>
</dbReference>
<feature type="compositionally biased region" description="Polar residues" evidence="1">
    <location>
        <begin position="344"/>
        <end position="358"/>
    </location>
</feature>
<sequence>MPDSAPGSPLSPPHRGADDFRDAPSSPDSFDRPSPAFAQGSRTGSPLGPPVLGALPSVAPLDPAALMSASSSLPSTPITPSTPGDAKPKKSNPLSDLIDTEKHYVDQLAGIIRRVASAWSRSNLPPHELDTMFRSVEAVYKANRGLLNKLKEIGQNPKALGDLLMRWIGDLEAPYTTYCGKFCAGFDYWEPVTSNAKVKPILADFSLKYPPPTSLISTPDTPIWTLDALFMLPKLRIKYYKKLYTRLLKSSVPGRTDYNLLVGACQTLDGLLDTLNARELINVGEIDTRKPLPPVLGEDEVVIDHREQRDSAPLAPPGNSDTDPVHSESSSAAGSSVLGDRSSQDTATTSVSRGSAHTMSMPISDLERRLSAERTLDIFSMKPKIVKLQMTPPNLTFKRELRLSMDVVIRVTPRATGIEVTHRRGHIFLLSDLFLVCERMTPEERDDGGSEGPDMWLCYPPLAGKVLRVSDYGPDTVEVAIMRKEFFYIQAESPQAKDFIYNEFKDCIDFASSVTISKQPAPPMPPLPNFANNGGPPPMGDPRNGGQSLPGSNNASPHSSLPSPPGPLPNHFIDSRSQSPSSIDEHRSPPPLQRGPSLGGPSNMPANFGPGQVMAPSRSGSLAGSYQGGPPRPPGPGEIMPPQPGAPFQAPGGRGPSLPSGPGQNRPGLPPNPNGFPPNDFPPRPPSDSNVTYSASSSQRSLHSQYDSPPMSAPPGPMPGRGQNGFPQGGPPMGGPPMGGPPMGGPYMGGPPMGMGGPMGMGYNGGPMGGPPRDPYGLAPPQARALLPSANNDRIKSGLDLGGGSFADQSPPGSPEEAPRELDGPVTSSISAQMKCKVFLKQQHAQWKSLGAAKLKLYVQSPTNIKQLVVEADDKASTILISTIVLTDGVERVGKTGVAIELSDKGARTGIVYMIQLRNEKSAGGLYDSLLAGSDRAGV</sequence>
<proteinExistence type="predicted"/>
<name>A0A0D7BQR1_9AGAR</name>
<dbReference type="PROSITE" id="PS50010">
    <property type="entry name" value="DH_2"/>
    <property type="match status" value="1"/>
</dbReference>
<feature type="compositionally biased region" description="Pro residues" evidence="1">
    <location>
        <begin position="729"/>
        <end position="744"/>
    </location>
</feature>
<dbReference type="GO" id="GO:0005085">
    <property type="term" value="F:guanyl-nucleotide exchange factor activity"/>
    <property type="evidence" value="ECO:0007669"/>
    <property type="project" value="InterPro"/>
</dbReference>